<proteinExistence type="inferred from homology"/>
<dbReference type="InterPro" id="IPR058625">
    <property type="entry name" value="MdtA-like_BSH"/>
</dbReference>
<dbReference type="NCBIfam" id="TIGR01730">
    <property type="entry name" value="RND_mfp"/>
    <property type="match status" value="1"/>
</dbReference>
<sequence length="374" mass="40401">MRKQLLNVSLVIATAVLAISCGNSEAKQQAAPGAMPYPTVKVEKRSVKDHTSYPASIEGVVNSQVRAKVSGYIQEVLVDEGEVVKKGQRLFRLETQSLSQDAQAAKARVNVAQVEVDKLEPLVQKNIISAVQLETAKANLEQAKSNYRSIAANIDYANIKSPVNGVVGSIPFRKGNLVSPQDAQPLTTVSDIKNVYAYFSLNEKELIAFMRNMEGKTLDEKAKNIPDVELLLADGSVYGHPGKIETITGAVNPNTGTVSFRATFPNPEGLLRNGSSGKVLLPRHMDDALIVPEMSTFEQQGKRFVYIVNDDDSLITKAITSIAGSDGLLVVSEGLQEGDQILAKGVSKVRPGIKIVPQPTSIDSIVNSFNKVFK</sequence>
<dbReference type="Gene3D" id="1.10.287.470">
    <property type="entry name" value="Helix hairpin bin"/>
    <property type="match status" value="1"/>
</dbReference>
<dbReference type="PANTHER" id="PTHR30158:SF23">
    <property type="entry name" value="MULTIDRUG RESISTANCE PROTEIN MEXA"/>
    <property type="match status" value="1"/>
</dbReference>
<dbReference type="Gene3D" id="2.40.30.170">
    <property type="match status" value="1"/>
</dbReference>
<comment type="subcellular location">
    <subcellularLocation>
        <location evidence="1">Cell envelope</location>
    </subcellularLocation>
</comment>
<feature type="domain" description="Multidrug resistance protein MdtA-like barrel-sandwich hybrid" evidence="4">
    <location>
        <begin position="64"/>
        <end position="189"/>
    </location>
</feature>
<comment type="similarity">
    <text evidence="2">Belongs to the membrane fusion protein (MFP) (TC 8.A.1) family.</text>
</comment>
<reference evidence="7 8" key="1">
    <citation type="journal article" date="2018" name="Int. J. Syst. Evol. Microbiol.">
        <title>Zhouia spongiae sp. nov., isolated from a marine sponge.</title>
        <authorList>
            <person name="Zhuang L."/>
            <person name="Lin B."/>
            <person name="Qin F."/>
            <person name="Luo L."/>
        </authorList>
    </citation>
    <scope>NUCLEOTIDE SEQUENCE [LARGE SCALE GENOMIC DNA]</scope>
    <source>
        <strain evidence="7 8">HN-Y44</strain>
    </source>
</reference>
<dbReference type="EMBL" id="CP094326">
    <property type="protein sequence ID" value="UNY99961.1"/>
    <property type="molecule type" value="Genomic_DNA"/>
</dbReference>
<evidence type="ECO:0000259" key="6">
    <source>
        <dbReference type="Pfam" id="PF25967"/>
    </source>
</evidence>
<dbReference type="Pfam" id="PF25917">
    <property type="entry name" value="BSH_RND"/>
    <property type="match status" value="1"/>
</dbReference>
<evidence type="ECO:0000256" key="3">
    <source>
        <dbReference type="SAM" id="SignalP"/>
    </source>
</evidence>
<dbReference type="Pfam" id="PF25944">
    <property type="entry name" value="Beta-barrel_RND"/>
    <property type="match status" value="1"/>
</dbReference>
<dbReference type="Gene3D" id="2.40.50.100">
    <property type="match status" value="1"/>
</dbReference>
<gene>
    <name evidence="7" type="ORF">MQE36_06330</name>
</gene>
<keyword evidence="8" id="KW-1185">Reference proteome</keyword>
<keyword evidence="3" id="KW-0732">Signal</keyword>
<feature type="signal peptide" evidence="3">
    <location>
        <begin position="1"/>
        <end position="26"/>
    </location>
</feature>
<evidence type="ECO:0000313" key="7">
    <source>
        <dbReference type="EMBL" id="UNY99961.1"/>
    </source>
</evidence>
<dbReference type="Gene3D" id="2.40.420.20">
    <property type="match status" value="1"/>
</dbReference>
<protein>
    <submittedName>
        <fullName evidence="7">Efflux RND transporter periplasmic adaptor subunit</fullName>
    </submittedName>
</protein>
<organism evidence="7 8">
    <name type="scientific">Zhouia spongiae</name>
    <dbReference type="NCBI Taxonomy" id="2202721"/>
    <lineage>
        <taxon>Bacteria</taxon>
        <taxon>Pseudomonadati</taxon>
        <taxon>Bacteroidota</taxon>
        <taxon>Flavobacteriia</taxon>
        <taxon>Flavobacteriales</taxon>
        <taxon>Flavobacteriaceae</taxon>
        <taxon>Zhouia</taxon>
    </lineage>
</organism>
<dbReference type="Proteomes" id="UP000829476">
    <property type="component" value="Chromosome"/>
</dbReference>
<dbReference type="InterPro" id="IPR058627">
    <property type="entry name" value="MdtA-like_C"/>
</dbReference>
<dbReference type="Pfam" id="PF25967">
    <property type="entry name" value="RND-MFP_C"/>
    <property type="match status" value="1"/>
</dbReference>
<dbReference type="RefSeq" id="WP_242938329.1">
    <property type="nucleotide sequence ID" value="NZ_CP094326.1"/>
</dbReference>
<accession>A0ABY3YQ49</accession>
<dbReference type="PANTHER" id="PTHR30158">
    <property type="entry name" value="ACRA/E-RELATED COMPONENT OF DRUG EFFLUX TRANSPORTER"/>
    <property type="match status" value="1"/>
</dbReference>
<dbReference type="PROSITE" id="PS51257">
    <property type="entry name" value="PROKAR_LIPOPROTEIN"/>
    <property type="match status" value="1"/>
</dbReference>
<feature type="domain" description="Multidrug resistance protein MdtA-like beta-barrel" evidence="5">
    <location>
        <begin position="195"/>
        <end position="274"/>
    </location>
</feature>
<feature type="chain" id="PRO_5045857437" evidence="3">
    <location>
        <begin position="27"/>
        <end position="374"/>
    </location>
</feature>
<dbReference type="InterPro" id="IPR006143">
    <property type="entry name" value="RND_pump_MFP"/>
</dbReference>
<evidence type="ECO:0000313" key="8">
    <source>
        <dbReference type="Proteomes" id="UP000829476"/>
    </source>
</evidence>
<dbReference type="SUPFAM" id="SSF111369">
    <property type="entry name" value="HlyD-like secretion proteins"/>
    <property type="match status" value="1"/>
</dbReference>
<evidence type="ECO:0000259" key="5">
    <source>
        <dbReference type="Pfam" id="PF25944"/>
    </source>
</evidence>
<evidence type="ECO:0000259" key="4">
    <source>
        <dbReference type="Pfam" id="PF25917"/>
    </source>
</evidence>
<name>A0ABY3YQ49_9FLAO</name>
<dbReference type="InterPro" id="IPR058626">
    <property type="entry name" value="MdtA-like_b-barrel"/>
</dbReference>
<evidence type="ECO:0000256" key="1">
    <source>
        <dbReference type="ARBA" id="ARBA00004196"/>
    </source>
</evidence>
<feature type="domain" description="Multidrug resistance protein MdtA-like C-terminal permuted SH3" evidence="6">
    <location>
        <begin position="288"/>
        <end position="346"/>
    </location>
</feature>
<evidence type="ECO:0000256" key="2">
    <source>
        <dbReference type="ARBA" id="ARBA00009477"/>
    </source>
</evidence>